<evidence type="ECO:0008006" key="3">
    <source>
        <dbReference type="Google" id="ProtNLM"/>
    </source>
</evidence>
<sequence length="84" mass="9581">MEESILLQSQGFQVKGLMDIYHRELGVVAAKVMKNELFDVNEWDVAGILNSDPYNMCPFIVRNILAKKFDKMTVILMEFANLGV</sequence>
<proteinExistence type="predicted"/>
<dbReference type="AlphaFoldDB" id="A0A5J4VPX6"/>
<organism evidence="1 2">
    <name type="scientific">Streblomastix strix</name>
    <dbReference type="NCBI Taxonomy" id="222440"/>
    <lineage>
        <taxon>Eukaryota</taxon>
        <taxon>Metamonada</taxon>
        <taxon>Preaxostyla</taxon>
        <taxon>Oxymonadida</taxon>
        <taxon>Streblomastigidae</taxon>
        <taxon>Streblomastix</taxon>
    </lineage>
</organism>
<dbReference type="Proteomes" id="UP000324800">
    <property type="component" value="Unassembled WGS sequence"/>
</dbReference>
<gene>
    <name evidence="1" type="ORF">EZS28_019943</name>
</gene>
<evidence type="ECO:0000313" key="1">
    <source>
        <dbReference type="EMBL" id="KAA6384530.1"/>
    </source>
</evidence>
<reference evidence="1 2" key="1">
    <citation type="submission" date="2019-03" db="EMBL/GenBank/DDBJ databases">
        <title>Single cell metagenomics reveals metabolic interactions within the superorganism composed of flagellate Streblomastix strix and complex community of Bacteroidetes bacteria on its surface.</title>
        <authorList>
            <person name="Treitli S.C."/>
            <person name="Kolisko M."/>
            <person name="Husnik F."/>
            <person name="Keeling P."/>
            <person name="Hampl V."/>
        </authorList>
    </citation>
    <scope>NUCLEOTIDE SEQUENCE [LARGE SCALE GENOMIC DNA]</scope>
    <source>
        <strain evidence="1">ST1C</strain>
    </source>
</reference>
<comment type="caution">
    <text evidence="1">The sequence shown here is derived from an EMBL/GenBank/DDBJ whole genome shotgun (WGS) entry which is preliminary data.</text>
</comment>
<protein>
    <recommendedName>
        <fullName evidence="3">Protein kinase domain-containing protein</fullName>
    </recommendedName>
</protein>
<name>A0A5J4VPX6_9EUKA</name>
<dbReference type="EMBL" id="SNRW01005714">
    <property type="protein sequence ID" value="KAA6384530.1"/>
    <property type="molecule type" value="Genomic_DNA"/>
</dbReference>
<accession>A0A5J4VPX6</accession>
<evidence type="ECO:0000313" key="2">
    <source>
        <dbReference type="Proteomes" id="UP000324800"/>
    </source>
</evidence>